<dbReference type="eggNOG" id="COG0457">
    <property type="taxonomic scope" value="Bacteria"/>
</dbReference>
<dbReference type="HOGENOM" id="CLU_639023_0_0_0"/>
<dbReference type="SUPFAM" id="SSF81901">
    <property type="entry name" value="HCP-like"/>
    <property type="match status" value="1"/>
</dbReference>
<dbReference type="STRING" id="204669.Acid345_1278"/>
<dbReference type="OrthoDB" id="113614at2"/>
<dbReference type="PROSITE" id="PS50005">
    <property type="entry name" value="TPR"/>
    <property type="match status" value="1"/>
</dbReference>
<dbReference type="EMBL" id="CP000360">
    <property type="protein sequence ID" value="ABF40280.1"/>
    <property type="molecule type" value="Genomic_DNA"/>
</dbReference>
<organism evidence="3 4">
    <name type="scientific">Koribacter versatilis (strain Ellin345)</name>
    <dbReference type="NCBI Taxonomy" id="204669"/>
    <lineage>
        <taxon>Bacteria</taxon>
        <taxon>Pseudomonadati</taxon>
        <taxon>Acidobacteriota</taxon>
        <taxon>Terriglobia</taxon>
        <taxon>Terriglobales</taxon>
        <taxon>Candidatus Korobacteraceae</taxon>
        <taxon>Candidatus Korobacter</taxon>
    </lineage>
</organism>
<feature type="compositionally biased region" description="Polar residues" evidence="2">
    <location>
        <begin position="420"/>
        <end position="429"/>
    </location>
</feature>
<dbReference type="Proteomes" id="UP000002432">
    <property type="component" value="Chromosome"/>
</dbReference>
<dbReference type="EnsemblBacteria" id="ABF40280">
    <property type="protein sequence ID" value="ABF40280"/>
    <property type="gene ID" value="Acid345_1278"/>
</dbReference>
<keyword evidence="4" id="KW-1185">Reference proteome</keyword>
<proteinExistence type="predicted"/>
<dbReference type="SMART" id="SM00028">
    <property type="entry name" value="TPR"/>
    <property type="match status" value="6"/>
</dbReference>
<evidence type="ECO:0000313" key="4">
    <source>
        <dbReference type="Proteomes" id="UP000002432"/>
    </source>
</evidence>
<dbReference type="InterPro" id="IPR019734">
    <property type="entry name" value="TPR_rpt"/>
</dbReference>
<dbReference type="InterPro" id="IPR011990">
    <property type="entry name" value="TPR-like_helical_dom_sf"/>
</dbReference>
<accession>Q1IS70</accession>
<reference evidence="3 4" key="1">
    <citation type="journal article" date="2009" name="Appl. Environ. Microbiol.">
        <title>Three genomes from the phylum Acidobacteria provide insight into the lifestyles of these microorganisms in soils.</title>
        <authorList>
            <person name="Ward N.L."/>
            <person name="Challacombe J.F."/>
            <person name="Janssen P.H."/>
            <person name="Henrissat B."/>
            <person name="Coutinho P.M."/>
            <person name="Wu M."/>
            <person name="Xie G."/>
            <person name="Haft D.H."/>
            <person name="Sait M."/>
            <person name="Badger J."/>
            <person name="Barabote R.D."/>
            <person name="Bradley B."/>
            <person name="Brettin T.S."/>
            <person name="Brinkac L.M."/>
            <person name="Bruce D."/>
            <person name="Creasy T."/>
            <person name="Daugherty S.C."/>
            <person name="Davidsen T.M."/>
            <person name="DeBoy R.T."/>
            <person name="Detter J.C."/>
            <person name="Dodson R.J."/>
            <person name="Durkin A.S."/>
            <person name="Ganapathy A."/>
            <person name="Gwinn-Giglio M."/>
            <person name="Han C.S."/>
            <person name="Khouri H."/>
            <person name="Kiss H."/>
            <person name="Kothari S.P."/>
            <person name="Madupu R."/>
            <person name="Nelson K.E."/>
            <person name="Nelson W.C."/>
            <person name="Paulsen I."/>
            <person name="Penn K."/>
            <person name="Ren Q."/>
            <person name="Rosovitz M.J."/>
            <person name="Selengut J.D."/>
            <person name="Shrivastava S."/>
            <person name="Sullivan S.A."/>
            <person name="Tapia R."/>
            <person name="Thompson L.S."/>
            <person name="Watkins K.L."/>
            <person name="Yang Q."/>
            <person name="Yu C."/>
            <person name="Zafar N."/>
            <person name="Zhou L."/>
            <person name="Kuske C.R."/>
        </authorList>
    </citation>
    <scope>NUCLEOTIDE SEQUENCE [LARGE SCALE GENOMIC DNA]</scope>
    <source>
        <strain evidence="3 4">Ellin345</strain>
    </source>
</reference>
<feature type="repeat" description="TPR" evidence="1">
    <location>
        <begin position="245"/>
        <end position="278"/>
    </location>
</feature>
<evidence type="ECO:0000313" key="3">
    <source>
        <dbReference type="EMBL" id="ABF40280.1"/>
    </source>
</evidence>
<dbReference type="PANTHER" id="PTHR12558">
    <property type="entry name" value="CELL DIVISION CYCLE 16,23,27"/>
    <property type="match status" value="1"/>
</dbReference>
<name>Q1IS70_KORVE</name>
<dbReference type="RefSeq" id="WP_011522082.1">
    <property type="nucleotide sequence ID" value="NC_008009.1"/>
</dbReference>
<keyword evidence="1" id="KW-0802">TPR repeat</keyword>
<evidence type="ECO:0000256" key="2">
    <source>
        <dbReference type="SAM" id="MobiDB-lite"/>
    </source>
</evidence>
<sequence length="429" mass="47551">MAIASRSLRWIGTTALVLSLAGVAFGGDIHLKLPKKSKPTPVQKLNQDGVKAVEKHDYKHAKKLFYQAYLLDPDDPFTLNNLGYMAELDGEIDRAQRYYALAADQNSEAVVYKATLKQAEGKAVAQVAGSAADDQMRVNRLNIYAISLLEKDRAPEADVTLQKALALDPKSPFTLNNLGYAKEKEGELQQAYRYYSQAAASGSREPVLVSVHPSWRGKPIDQIADNNAKKVQKLMNKEEDVAAQVARLNLRGVSALNRNERATARQYFQQAYKLEPNNAFTLNNMGYLSEMDGDRETADFFYAKAQEANRSNSKVLVATRKSAEGKKVAEIASVNDTSVTDAQQASLQARRREQGTNVELLTRDRQPVRNVTVEITQHRAQPVEAEGVVTHTEEVTMQRPAPPKKTIAPIRPIEDPGPRSYSNADTPQQ</sequence>
<feature type="region of interest" description="Disordered" evidence="2">
    <location>
        <begin position="395"/>
        <end position="429"/>
    </location>
</feature>
<dbReference type="Gene3D" id="1.25.40.10">
    <property type="entry name" value="Tetratricopeptide repeat domain"/>
    <property type="match status" value="3"/>
</dbReference>
<dbReference type="KEGG" id="aba:Acid345_1278"/>
<dbReference type="PANTHER" id="PTHR12558:SF13">
    <property type="entry name" value="CELL DIVISION CYCLE PROTEIN 27 HOMOLOG"/>
    <property type="match status" value="1"/>
</dbReference>
<dbReference type="AlphaFoldDB" id="Q1IS70"/>
<protein>
    <submittedName>
        <fullName evidence="3">Tetratricopeptide repeat protein</fullName>
    </submittedName>
</protein>
<evidence type="ECO:0000256" key="1">
    <source>
        <dbReference type="PROSITE-ProRule" id="PRU00339"/>
    </source>
</evidence>
<gene>
    <name evidence="3" type="ordered locus">Acid345_1278</name>
</gene>